<dbReference type="InterPro" id="IPR001789">
    <property type="entry name" value="Sig_transdc_resp-reg_receiver"/>
</dbReference>
<dbReference type="EMBL" id="FXUG01000010">
    <property type="protein sequence ID" value="SMP66927.1"/>
    <property type="molecule type" value="Genomic_DNA"/>
</dbReference>
<evidence type="ECO:0000313" key="6">
    <source>
        <dbReference type="EMBL" id="SMP66927.1"/>
    </source>
</evidence>
<dbReference type="InterPro" id="IPR036388">
    <property type="entry name" value="WH-like_DNA-bd_sf"/>
</dbReference>
<dbReference type="InterPro" id="IPR016032">
    <property type="entry name" value="Sig_transdc_resp-reg_C-effctor"/>
</dbReference>
<dbReference type="Gene3D" id="1.10.10.10">
    <property type="entry name" value="Winged helix-like DNA-binding domain superfamily/Winged helix DNA-binding domain"/>
    <property type="match status" value="1"/>
</dbReference>
<dbReference type="Proteomes" id="UP001158067">
    <property type="component" value="Unassembled WGS sequence"/>
</dbReference>
<dbReference type="RefSeq" id="WP_283433837.1">
    <property type="nucleotide sequence ID" value="NZ_CAWLDM010000001.1"/>
</dbReference>
<name>A0ABY1QCT9_9BACT</name>
<dbReference type="PANTHER" id="PTHR44591">
    <property type="entry name" value="STRESS RESPONSE REGULATOR PROTEIN 1"/>
    <property type="match status" value="1"/>
</dbReference>
<evidence type="ECO:0000256" key="1">
    <source>
        <dbReference type="ARBA" id="ARBA00022553"/>
    </source>
</evidence>
<evidence type="ECO:0000256" key="3">
    <source>
        <dbReference type="PROSITE-ProRule" id="PRU00169"/>
    </source>
</evidence>
<dbReference type="SUPFAM" id="SSF52172">
    <property type="entry name" value="CheY-like"/>
    <property type="match status" value="1"/>
</dbReference>
<dbReference type="Gene3D" id="3.40.50.2300">
    <property type="match status" value="1"/>
</dbReference>
<dbReference type="SMART" id="SM00421">
    <property type="entry name" value="HTH_LUXR"/>
    <property type="match status" value="1"/>
</dbReference>
<dbReference type="InterPro" id="IPR050595">
    <property type="entry name" value="Bact_response_regulator"/>
</dbReference>
<evidence type="ECO:0000313" key="7">
    <source>
        <dbReference type="Proteomes" id="UP001158067"/>
    </source>
</evidence>
<keyword evidence="7" id="KW-1185">Reference proteome</keyword>
<keyword evidence="2" id="KW-0238">DNA-binding</keyword>
<feature type="domain" description="Response regulatory" evidence="5">
    <location>
        <begin position="5"/>
        <end position="119"/>
    </location>
</feature>
<keyword evidence="1 3" id="KW-0597">Phosphoprotein</keyword>
<feature type="region of interest" description="Disordered" evidence="4">
    <location>
        <begin position="204"/>
        <end position="235"/>
    </location>
</feature>
<dbReference type="SUPFAM" id="SSF46894">
    <property type="entry name" value="C-terminal effector domain of the bipartite response regulators"/>
    <property type="match status" value="1"/>
</dbReference>
<reference evidence="6 7" key="1">
    <citation type="submission" date="2017-05" db="EMBL/GenBank/DDBJ databases">
        <authorList>
            <person name="Varghese N."/>
            <person name="Submissions S."/>
        </authorList>
    </citation>
    <scope>NUCLEOTIDE SEQUENCE [LARGE SCALE GENOMIC DNA]</scope>
    <source>
        <strain evidence="6 7">DSM 25457</strain>
    </source>
</reference>
<dbReference type="PROSITE" id="PS50110">
    <property type="entry name" value="RESPONSE_REGULATORY"/>
    <property type="match status" value="1"/>
</dbReference>
<dbReference type="InterPro" id="IPR000792">
    <property type="entry name" value="Tscrpt_reg_LuxR_C"/>
</dbReference>
<accession>A0ABY1QCT9</accession>
<evidence type="ECO:0000256" key="4">
    <source>
        <dbReference type="SAM" id="MobiDB-lite"/>
    </source>
</evidence>
<organism evidence="6 7">
    <name type="scientific">Neorhodopirellula lusitana</name>
    <dbReference type="NCBI Taxonomy" id="445327"/>
    <lineage>
        <taxon>Bacteria</taxon>
        <taxon>Pseudomonadati</taxon>
        <taxon>Planctomycetota</taxon>
        <taxon>Planctomycetia</taxon>
        <taxon>Pirellulales</taxon>
        <taxon>Pirellulaceae</taxon>
        <taxon>Neorhodopirellula</taxon>
    </lineage>
</organism>
<dbReference type="SMART" id="SM00448">
    <property type="entry name" value="REC"/>
    <property type="match status" value="1"/>
</dbReference>
<evidence type="ECO:0000256" key="2">
    <source>
        <dbReference type="ARBA" id="ARBA00023125"/>
    </source>
</evidence>
<feature type="modified residue" description="4-aspartylphosphate" evidence="3">
    <location>
        <position position="54"/>
    </location>
</feature>
<comment type="caution">
    <text evidence="6">The sequence shown here is derived from an EMBL/GenBank/DDBJ whole genome shotgun (WGS) entry which is preliminary data.</text>
</comment>
<sequence length="235" mass="25619">MLTPTAYIVDDDEIDRSAMTRILRKADILVEENSHPQSFLESLDSIQVGCLIVDVNMPGLDGPALQRQIISRGRSLPVILASGATTIPVATEAMRLGALDVLEKPVDGDTLVALVRRGFSESARAIQMAEMGRRVQQEMETLTPKELEVLPYVCEGYSLKGISAKFGFGFTDAARHQAQILEKLNSCNAIQLLRRFQNANIRIDSPDSLPNRVSQPLANGRGQDDAKPNAGFAST</sequence>
<protein>
    <submittedName>
        <fullName evidence="6">Two-component response regulator, FixJ family, consists of REC and HTH domains</fullName>
    </submittedName>
</protein>
<proteinExistence type="predicted"/>
<evidence type="ECO:0000259" key="5">
    <source>
        <dbReference type="PROSITE" id="PS50110"/>
    </source>
</evidence>
<gene>
    <name evidence="6" type="ORF">SAMN06265222_11064</name>
</gene>
<dbReference type="InterPro" id="IPR011006">
    <property type="entry name" value="CheY-like_superfamily"/>
</dbReference>
<dbReference type="PANTHER" id="PTHR44591:SF25">
    <property type="entry name" value="CHEMOTAXIS TWO-COMPONENT RESPONSE REGULATOR"/>
    <property type="match status" value="1"/>
</dbReference>
<dbReference type="Pfam" id="PF00072">
    <property type="entry name" value="Response_reg"/>
    <property type="match status" value="1"/>
</dbReference>